<keyword evidence="2" id="KW-0812">Transmembrane</keyword>
<evidence type="ECO:0000256" key="1">
    <source>
        <dbReference type="SAM" id="MobiDB-lite"/>
    </source>
</evidence>
<proteinExistence type="predicted"/>
<dbReference type="Proteomes" id="UP000011615">
    <property type="component" value="Unassembled WGS sequence"/>
</dbReference>
<accession>M0CTL3</accession>
<comment type="caution">
    <text evidence="4">The sequence shown here is derived from an EMBL/GenBank/DDBJ whole genome shotgun (WGS) entry which is preliminary data.</text>
</comment>
<evidence type="ECO:0000313" key="4">
    <source>
        <dbReference type="EMBL" id="ELZ25988.1"/>
    </source>
</evidence>
<dbReference type="EMBL" id="AOIT01000010">
    <property type="protein sequence ID" value="ELZ25988.1"/>
    <property type="molecule type" value="Genomic_DNA"/>
</dbReference>
<dbReference type="RefSeq" id="WP_008008974.1">
    <property type="nucleotide sequence ID" value="NZ_AOIT01000010.1"/>
</dbReference>
<keyword evidence="2" id="KW-0472">Membrane</keyword>
<feature type="domain" description="DUF7312" evidence="3">
    <location>
        <begin position="47"/>
        <end position="109"/>
    </location>
</feature>
<reference evidence="4 5" key="1">
    <citation type="journal article" date="2014" name="PLoS Genet.">
        <title>Phylogenetically driven sequencing of extremely halophilic archaea reveals strategies for static and dynamic osmo-response.</title>
        <authorList>
            <person name="Becker E.A."/>
            <person name="Seitzer P.M."/>
            <person name="Tritt A."/>
            <person name="Larsen D."/>
            <person name="Krusor M."/>
            <person name="Yao A.I."/>
            <person name="Wu D."/>
            <person name="Madern D."/>
            <person name="Eisen J.A."/>
            <person name="Darling A.E."/>
            <person name="Facciotti M.T."/>
        </authorList>
    </citation>
    <scope>NUCLEOTIDE SEQUENCE [LARGE SCALE GENOMIC DNA]</scope>
    <source>
        <strain evidence="4 5">JCM 13563</strain>
    </source>
</reference>
<evidence type="ECO:0000259" key="3">
    <source>
        <dbReference type="Pfam" id="PF23994"/>
    </source>
</evidence>
<dbReference type="OrthoDB" id="177893at2157"/>
<keyword evidence="2" id="KW-1133">Transmembrane helix</keyword>
<dbReference type="STRING" id="1230457.C476_01017"/>
<dbReference type="Pfam" id="PF23994">
    <property type="entry name" value="DUF7312"/>
    <property type="match status" value="1"/>
</dbReference>
<protein>
    <recommendedName>
        <fullName evidence="3">DUF7312 domain-containing protein</fullName>
    </recommendedName>
</protein>
<evidence type="ECO:0000256" key="2">
    <source>
        <dbReference type="SAM" id="Phobius"/>
    </source>
</evidence>
<keyword evidence="5" id="KW-1185">Reference proteome</keyword>
<dbReference type="PATRIC" id="fig|1230457.4.peg.196"/>
<name>M0CTL3_9EURY</name>
<feature type="transmembrane region" description="Helical" evidence="2">
    <location>
        <begin position="92"/>
        <end position="111"/>
    </location>
</feature>
<feature type="region of interest" description="Disordered" evidence="1">
    <location>
        <begin position="1"/>
        <end position="87"/>
    </location>
</feature>
<evidence type="ECO:0000313" key="5">
    <source>
        <dbReference type="Proteomes" id="UP000011615"/>
    </source>
</evidence>
<dbReference type="InterPro" id="IPR055736">
    <property type="entry name" value="DUF7312"/>
</dbReference>
<gene>
    <name evidence="4" type="ORF">C476_01017</name>
</gene>
<dbReference type="AlphaFoldDB" id="M0CTL3"/>
<feature type="compositionally biased region" description="Basic and acidic residues" evidence="1">
    <location>
        <begin position="37"/>
        <end position="50"/>
    </location>
</feature>
<dbReference type="eggNOG" id="arCOG09213">
    <property type="taxonomic scope" value="Archaea"/>
</dbReference>
<sequence>MANEPSGPGDDAADRWNESSTANPDSGPAGDTSQGDRGGRADEDADDRIPIDLSASDDKDDSDDAVATESDGYTPEASSTPIEPGDPDLENALFVLLGAIAMVLVIARLLMLPLG</sequence>
<organism evidence="4 5">
    <name type="scientific">Natrinema limicola JCM 13563</name>
    <dbReference type="NCBI Taxonomy" id="1230457"/>
    <lineage>
        <taxon>Archaea</taxon>
        <taxon>Methanobacteriati</taxon>
        <taxon>Methanobacteriota</taxon>
        <taxon>Stenosarchaea group</taxon>
        <taxon>Halobacteria</taxon>
        <taxon>Halobacteriales</taxon>
        <taxon>Natrialbaceae</taxon>
        <taxon>Natrinema</taxon>
    </lineage>
</organism>